<dbReference type="GO" id="GO:0071949">
    <property type="term" value="F:FAD binding"/>
    <property type="evidence" value="ECO:0007669"/>
    <property type="project" value="InterPro"/>
</dbReference>
<proteinExistence type="predicted"/>
<gene>
    <name evidence="2" type="ORF">JIN78_07945</name>
</gene>
<sequence length="340" mass="36536">MKARTIEIAGGGIAGLALAGALARRGVAVCLHEAGSYPRHRLCGEFLNGVGESTLHALGLSTLFSDALCHREMVWFIGEKKVAQSALGRPVRALSRWEMDRRLVAWAREQGAEVHERSRLVAEPREGLVWAAGRFLQKDSSWLGLKAHYQGLKLSAGLEMHLGSAGYLGLTPVEDGRVNVCGLFHRQRGVQGKGSALLENYLQVNGLTGLGQRLQAAEADESSLTGVSGLRFGSQSHPPDLLTLGDSERIVPPFTGNGMSMALEAAESALGPLSRYAGGDCSWAEARQAVRSLLAKRFSHRLTLARGLHSVLLHPLGRCSLAWAARSRCLPIATLNQLLT</sequence>
<keyword evidence="3" id="KW-1185">Reference proteome</keyword>
<dbReference type="InterPro" id="IPR050407">
    <property type="entry name" value="Geranylgeranyl_reductase"/>
</dbReference>
<protein>
    <recommendedName>
        <fullName evidence="1">FAD-binding domain-containing protein</fullName>
    </recommendedName>
</protein>
<dbReference type="RefSeq" id="WP_200391424.1">
    <property type="nucleotide sequence ID" value="NZ_JAENIO010000016.1"/>
</dbReference>
<accession>A0A934VHI4</accession>
<dbReference type="AlphaFoldDB" id="A0A934VHI4"/>
<dbReference type="PRINTS" id="PR00420">
    <property type="entry name" value="RNGMNOXGNASE"/>
</dbReference>
<dbReference type="SUPFAM" id="SSF51905">
    <property type="entry name" value="FAD/NAD(P)-binding domain"/>
    <property type="match status" value="1"/>
</dbReference>
<dbReference type="InterPro" id="IPR002938">
    <property type="entry name" value="FAD-bd"/>
</dbReference>
<dbReference type="Gene3D" id="3.50.50.60">
    <property type="entry name" value="FAD/NAD(P)-binding domain"/>
    <property type="match status" value="2"/>
</dbReference>
<dbReference type="Pfam" id="PF01494">
    <property type="entry name" value="FAD_binding_3"/>
    <property type="match status" value="1"/>
</dbReference>
<reference evidence="2" key="1">
    <citation type="submission" date="2021-01" db="EMBL/GenBank/DDBJ databases">
        <title>Modified the classification status of verrucomicrobia.</title>
        <authorList>
            <person name="Feng X."/>
        </authorList>
    </citation>
    <scope>NUCLEOTIDE SEQUENCE</scope>
    <source>
        <strain evidence="2">KCTC 12986</strain>
    </source>
</reference>
<dbReference type="PANTHER" id="PTHR42685:SF22">
    <property type="entry name" value="CONDITIONED MEDIUM FACTOR RECEPTOR 1"/>
    <property type="match status" value="1"/>
</dbReference>
<comment type="caution">
    <text evidence="2">The sequence shown here is derived from an EMBL/GenBank/DDBJ whole genome shotgun (WGS) entry which is preliminary data.</text>
</comment>
<dbReference type="Proteomes" id="UP000604083">
    <property type="component" value="Unassembled WGS sequence"/>
</dbReference>
<dbReference type="InterPro" id="IPR036188">
    <property type="entry name" value="FAD/NAD-bd_sf"/>
</dbReference>
<dbReference type="EMBL" id="JAENIO010000016">
    <property type="protein sequence ID" value="MBK1833988.1"/>
    <property type="molecule type" value="Genomic_DNA"/>
</dbReference>
<evidence type="ECO:0000259" key="1">
    <source>
        <dbReference type="Pfam" id="PF01494"/>
    </source>
</evidence>
<name>A0A934VHI4_9BACT</name>
<evidence type="ECO:0000313" key="3">
    <source>
        <dbReference type="Proteomes" id="UP000604083"/>
    </source>
</evidence>
<feature type="domain" description="FAD-binding" evidence="1">
    <location>
        <begin position="8"/>
        <end position="125"/>
    </location>
</feature>
<dbReference type="PANTHER" id="PTHR42685">
    <property type="entry name" value="GERANYLGERANYL DIPHOSPHATE REDUCTASE"/>
    <property type="match status" value="1"/>
</dbReference>
<evidence type="ECO:0000313" key="2">
    <source>
        <dbReference type="EMBL" id="MBK1833988.1"/>
    </source>
</evidence>
<organism evidence="2 3">
    <name type="scientific">Roseibacillus ishigakijimensis</name>
    <dbReference type="NCBI Taxonomy" id="454146"/>
    <lineage>
        <taxon>Bacteria</taxon>
        <taxon>Pseudomonadati</taxon>
        <taxon>Verrucomicrobiota</taxon>
        <taxon>Verrucomicrobiia</taxon>
        <taxon>Verrucomicrobiales</taxon>
        <taxon>Verrucomicrobiaceae</taxon>
        <taxon>Roseibacillus</taxon>
    </lineage>
</organism>